<dbReference type="OrthoDB" id="1465721at2"/>
<organism evidence="4 5">
    <name type="scientific">Halpernia humi</name>
    <dbReference type="NCBI Taxonomy" id="493375"/>
    <lineage>
        <taxon>Bacteria</taxon>
        <taxon>Pseudomonadati</taxon>
        <taxon>Bacteroidota</taxon>
        <taxon>Flavobacteriia</taxon>
        <taxon>Flavobacteriales</taxon>
        <taxon>Weeksellaceae</taxon>
        <taxon>Chryseobacterium group</taxon>
        <taxon>Halpernia</taxon>
    </lineage>
</organism>
<evidence type="ECO:0000313" key="4">
    <source>
        <dbReference type="EMBL" id="SEF44388.1"/>
    </source>
</evidence>
<dbReference type="NCBIfam" id="TIGR04183">
    <property type="entry name" value="Por_Secre_tail"/>
    <property type="match status" value="1"/>
</dbReference>
<dbReference type="AlphaFoldDB" id="A0A1H5S3C7"/>
<evidence type="ECO:0000256" key="1">
    <source>
        <dbReference type="ARBA" id="ARBA00022729"/>
    </source>
</evidence>
<protein>
    <submittedName>
        <fullName evidence="4">Por secretion system C-terminal sorting domain-containing protein</fullName>
    </submittedName>
</protein>
<dbReference type="RefSeq" id="WP_103912093.1">
    <property type="nucleotide sequence ID" value="NZ_FNUS01000001.1"/>
</dbReference>
<reference evidence="5" key="1">
    <citation type="submission" date="2016-10" db="EMBL/GenBank/DDBJ databases">
        <authorList>
            <person name="Varghese N."/>
            <person name="Submissions S."/>
        </authorList>
    </citation>
    <scope>NUCLEOTIDE SEQUENCE [LARGE SCALE GENOMIC DNA]</scope>
    <source>
        <strain evidence="5">DSM 21580</strain>
    </source>
</reference>
<name>A0A1H5S3C7_9FLAO</name>
<sequence>MKKIFTILAVSVIAIASAQTNAFKGSDFENFTDFTNSINSYGLKAYATQGVGLGVGGSASLNINATPTGNDYVFTALATAPLPTNKKEITLMVKGVSGGKSLSFNVYMTDGSYYVFNLGDLSTSPVTLAVSASNDYIGTINTGGAYVKVTLPLTGLANINEDPTKNFFAVKAGKNALFNIDIDDIKIVDGNLAVADLTKAKKSLVKNTNVSNTISFAGKSDIQILNMNGQVVKSASVNENSPLNISSLTKGVYIVTGKVDGETVSQKIIKN</sequence>
<dbReference type="Proteomes" id="UP000236738">
    <property type="component" value="Unassembled WGS sequence"/>
</dbReference>
<proteinExistence type="predicted"/>
<dbReference type="EMBL" id="FNUS01000001">
    <property type="protein sequence ID" value="SEF44388.1"/>
    <property type="molecule type" value="Genomic_DNA"/>
</dbReference>
<dbReference type="Pfam" id="PF18962">
    <property type="entry name" value="Por_Secre_tail"/>
    <property type="match status" value="1"/>
</dbReference>
<feature type="signal peptide" evidence="2">
    <location>
        <begin position="1"/>
        <end position="18"/>
    </location>
</feature>
<gene>
    <name evidence="4" type="ORF">SAMN05421847_0017</name>
</gene>
<keyword evidence="5" id="KW-1185">Reference proteome</keyword>
<feature type="domain" description="Secretion system C-terminal sorting" evidence="3">
    <location>
        <begin position="215"/>
        <end position="269"/>
    </location>
</feature>
<feature type="chain" id="PRO_5009283588" evidence="2">
    <location>
        <begin position="19"/>
        <end position="271"/>
    </location>
</feature>
<accession>A0A1H5S3C7</accession>
<keyword evidence="1 2" id="KW-0732">Signal</keyword>
<evidence type="ECO:0000313" key="5">
    <source>
        <dbReference type="Proteomes" id="UP000236738"/>
    </source>
</evidence>
<dbReference type="InterPro" id="IPR026444">
    <property type="entry name" value="Secre_tail"/>
</dbReference>
<evidence type="ECO:0000259" key="3">
    <source>
        <dbReference type="Pfam" id="PF18962"/>
    </source>
</evidence>
<evidence type="ECO:0000256" key="2">
    <source>
        <dbReference type="SAM" id="SignalP"/>
    </source>
</evidence>